<name>A0A7R8D2B8_LEPSM</name>
<protein>
    <submittedName>
        <fullName evidence="1">(salmon louse) hypothetical protein</fullName>
    </submittedName>
</protein>
<evidence type="ECO:0000313" key="1">
    <source>
        <dbReference type="EMBL" id="CAF3003280.1"/>
    </source>
</evidence>
<reference evidence="1" key="1">
    <citation type="submission" date="2021-02" db="EMBL/GenBank/DDBJ databases">
        <authorList>
            <person name="Bekaert M."/>
        </authorList>
    </citation>
    <scope>NUCLEOTIDE SEQUENCE</scope>
    <source>
        <strain evidence="1">IoA-00</strain>
    </source>
</reference>
<sequence length="126" mass="13938">MTFNKPSVQRFYGLLSEVMIENKLCPCRIYNIDETSLTTVLVTGKVLSKLGKKQVGATTSAERGEPVTVCCGVNAQGQLIPLCYIFPRVNLKNIFINGAKGVAIKSGYMNSELFVKEYQPILKQKC</sequence>
<organism evidence="1 2">
    <name type="scientific">Lepeophtheirus salmonis</name>
    <name type="common">Salmon louse</name>
    <name type="synonym">Caligus salmonis</name>
    <dbReference type="NCBI Taxonomy" id="72036"/>
    <lineage>
        <taxon>Eukaryota</taxon>
        <taxon>Metazoa</taxon>
        <taxon>Ecdysozoa</taxon>
        <taxon>Arthropoda</taxon>
        <taxon>Crustacea</taxon>
        <taxon>Multicrustacea</taxon>
        <taxon>Hexanauplia</taxon>
        <taxon>Copepoda</taxon>
        <taxon>Siphonostomatoida</taxon>
        <taxon>Caligidae</taxon>
        <taxon>Lepeophtheirus</taxon>
    </lineage>
</organism>
<dbReference type="Proteomes" id="UP000675881">
    <property type="component" value="Chromosome 7"/>
</dbReference>
<dbReference type="EMBL" id="HG994586">
    <property type="protein sequence ID" value="CAF3003280.1"/>
    <property type="molecule type" value="Genomic_DNA"/>
</dbReference>
<keyword evidence="2" id="KW-1185">Reference proteome</keyword>
<proteinExistence type="predicted"/>
<dbReference type="OrthoDB" id="8191755at2759"/>
<gene>
    <name evidence="1" type="ORF">LSAA_13164</name>
</gene>
<evidence type="ECO:0000313" key="2">
    <source>
        <dbReference type="Proteomes" id="UP000675881"/>
    </source>
</evidence>
<dbReference type="AlphaFoldDB" id="A0A7R8D2B8"/>
<accession>A0A7R8D2B8</accession>